<feature type="transmembrane region" description="Helical" evidence="1">
    <location>
        <begin position="53"/>
        <end position="76"/>
    </location>
</feature>
<keyword evidence="1" id="KW-1133">Transmembrane helix</keyword>
<dbReference type="InterPro" id="IPR049220">
    <property type="entry name" value="DUF6868"/>
</dbReference>
<name>A0ABV1RE55_9ALTE</name>
<keyword evidence="4" id="KW-1185">Reference proteome</keyword>
<sequence length="82" mass="9408">MITLAQLTELFGWAALINIAYLSLATLLLVLMKGTISSLHCKMFNLERSDLEAKYFAFLSHYKVLTLVFFVAPYIALKIMRY</sequence>
<dbReference type="Pfam" id="PF21742">
    <property type="entry name" value="DUF6868"/>
    <property type="match status" value="1"/>
</dbReference>
<proteinExistence type="predicted"/>
<feature type="transmembrane region" description="Helical" evidence="1">
    <location>
        <begin position="12"/>
        <end position="32"/>
    </location>
</feature>
<accession>A0ABV1RE55</accession>
<keyword evidence="1" id="KW-0472">Membrane</keyword>
<comment type="caution">
    <text evidence="3">The sequence shown here is derived from an EMBL/GenBank/DDBJ whole genome shotgun (WGS) entry which is preliminary data.</text>
</comment>
<keyword evidence="1" id="KW-0812">Transmembrane</keyword>
<evidence type="ECO:0000313" key="4">
    <source>
        <dbReference type="Proteomes" id="UP001467690"/>
    </source>
</evidence>
<feature type="domain" description="DUF6868" evidence="2">
    <location>
        <begin position="3"/>
        <end position="80"/>
    </location>
</feature>
<reference evidence="3 4" key="1">
    <citation type="submission" date="2024-06" db="EMBL/GenBank/DDBJ databases">
        <authorList>
            <person name="Chen R.Y."/>
        </authorList>
    </citation>
    <scope>NUCLEOTIDE SEQUENCE [LARGE SCALE GENOMIC DNA]</scope>
    <source>
        <strain evidence="3 4">D2</strain>
    </source>
</reference>
<gene>
    <name evidence="3" type="ORF">ABS311_04875</name>
</gene>
<evidence type="ECO:0000259" key="2">
    <source>
        <dbReference type="Pfam" id="PF21742"/>
    </source>
</evidence>
<protein>
    <submittedName>
        <fullName evidence="3">DUF6868 family protein</fullName>
    </submittedName>
</protein>
<organism evidence="3 4">
    <name type="scientific">Catenovulum sediminis</name>
    <dbReference type="NCBI Taxonomy" id="1740262"/>
    <lineage>
        <taxon>Bacteria</taxon>
        <taxon>Pseudomonadati</taxon>
        <taxon>Pseudomonadota</taxon>
        <taxon>Gammaproteobacteria</taxon>
        <taxon>Alteromonadales</taxon>
        <taxon>Alteromonadaceae</taxon>
        <taxon>Catenovulum</taxon>
    </lineage>
</organism>
<evidence type="ECO:0000313" key="3">
    <source>
        <dbReference type="EMBL" id="MER2491211.1"/>
    </source>
</evidence>
<dbReference type="EMBL" id="JBELOE010000093">
    <property type="protein sequence ID" value="MER2491211.1"/>
    <property type="molecule type" value="Genomic_DNA"/>
</dbReference>
<evidence type="ECO:0000256" key="1">
    <source>
        <dbReference type="SAM" id="Phobius"/>
    </source>
</evidence>
<dbReference type="RefSeq" id="WP_143871546.1">
    <property type="nucleotide sequence ID" value="NZ_CP041660.1"/>
</dbReference>
<dbReference type="Proteomes" id="UP001467690">
    <property type="component" value="Unassembled WGS sequence"/>
</dbReference>